<dbReference type="EMBL" id="MASI01000006">
    <property type="protein sequence ID" value="ODA66644.1"/>
    <property type="molecule type" value="Genomic_DNA"/>
</dbReference>
<name>A0A1E2RWP2_9HYPH</name>
<dbReference type="STRING" id="1177755.A7A08_02412"/>
<dbReference type="InterPro" id="IPR021074">
    <property type="entry name" value="Formate_DH_dsu"/>
</dbReference>
<dbReference type="AlphaFoldDB" id="A0A1E2RWP2"/>
<dbReference type="Proteomes" id="UP000095087">
    <property type="component" value="Unassembled WGS sequence"/>
</dbReference>
<dbReference type="RefSeq" id="WP_069095613.1">
    <property type="nucleotide sequence ID" value="NZ_MASI01000006.1"/>
</dbReference>
<dbReference type="OrthoDB" id="7409377at2"/>
<comment type="caution">
    <text evidence="2">The sequence shown here is derived from an EMBL/GenBank/DDBJ whole genome shotgun (WGS) entry which is preliminary data.</text>
</comment>
<reference evidence="2 3" key="1">
    <citation type="submission" date="2016-07" db="EMBL/GenBank/DDBJ databases">
        <title>Draft genome sequence of Methyloligella halotolerans C2T (VKM B-2706T=CCUG 61687T=DSM 25045T), a halotolerant polyhydroxybutyrate accumulating methylotroph.</title>
        <authorList>
            <person name="Vasilenko O.V."/>
            <person name="Doronina N.V."/>
            <person name="Poroshina M.N."/>
            <person name="Tarlachkov S.V."/>
            <person name="Trotsenko Y.A."/>
        </authorList>
    </citation>
    <scope>NUCLEOTIDE SEQUENCE [LARGE SCALE GENOMIC DNA]</scope>
    <source>
        <strain evidence="2 3">VKM B-2706</strain>
    </source>
</reference>
<gene>
    <name evidence="2" type="ORF">A7A08_02412</name>
</gene>
<accession>A0A1E2RWP2</accession>
<evidence type="ECO:0000313" key="3">
    <source>
        <dbReference type="Proteomes" id="UP000095087"/>
    </source>
</evidence>
<keyword evidence="3" id="KW-1185">Reference proteome</keyword>
<evidence type="ECO:0000256" key="1">
    <source>
        <dbReference type="SAM" id="MobiDB-lite"/>
    </source>
</evidence>
<proteinExistence type="predicted"/>
<evidence type="ECO:0000313" key="2">
    <source>
        <dbReference type="EMBL" id="ODA66644.1"/>
    </source>
</evidence>
<organism evidence="2 3">
    <name type="scientific">Methyloligella halotolerans</name>
    <dbReference type="NCBI Taxonomy" id="1177755"/>
    <lineage>
        <taxon>Bacteria</taxon>
        <taxon>Pseudomonadati</taxon>
        <taxon>Pseudomonadota</taxon>
        <taxon>Alphaproteobacteria</taxon>
        <taxon>Hyphomicrobiales</taxon>
        <taxon>Hyphomicrobiaceae</taxon>
        <taxon>Methyloligella</taxon>
    </lineage>
</organism>
<dbReference type="Pfam" id="PF11390">
    <property type="entry name" value="FdsD"/>
    <property type="match status" value="1"/>
</dbReference>
<sequence length="97" mass="11238">MSHSHVDRLVYMTNQIKDYFKYQRDADAAEEIADHLRLFWDPRMRRQIIEHLDKTGGEGLEGPALKAIELLRDEHKDPEYLPTTAKCDPSGGREDAN</sequence>
<feature type="region of interest" description="Disordered" evidence="1">
    <location>
        <begin position="76"/>
        <end position="97"/>
    </location>
</feature>
<protein>
    <submittedName>
        <fullName evidence="2">NADH-dependent formate dehydrogenase delta subunit FdsD</fullName>
    </submittedName>
</protein>